<dbReference type="GO" id="GO:0008531">
    <property type="term" value="F:riboflavin kinase activity"/>
    <property type="evidence" value="ECO:0007669"/>
    <property type="project" value="UniProtKB-UniRule"/>
</dbReference>
<dbReference type="InterPro" id="IPR023468">
    <property type="entry name" value="Riboflavin_kinase"/>
</dbReference>
<evidence type="ECO:0000256" key="8">
    <source>
        <dbReference type="ARBA" id="ARBA00022741"/>
    </source>
</evidence>
<evidence type="ECO:0000259" key="16">
    <source>
        <dbReference type="SMART" id="SM00904"/>
    </source>
</evidence>
<evidence type="ECO:0000256" key="7">
    <source>
        <dbReference type="ARBA" id="ARBA00022695"/>
    </source>
</evidence>
<keyword evidence="9 15" id="KW-0418">Kinase</keyword>
<dbReference type="InterPro" id="IPR015864">
    <property type="entry name" value="FAD_synthase"/>
</dbReference>
<evidence type="ECO:0000256" key="14">
    <source>
        <dbReference type="ARBA" id="ARBA00049494"/>
    </source>
</evidence>
<evidence type="ECO:0000256" key="15">
    <source>
        <dbReference type="PIRNR" id="PIRNR004491"/>
    </source>
</evidence>
<gene>
    <name evidence="17" type="ORF">SAMN05661053_2781</name>
</gene>
<dbReference type="Pfam" id="PF01687">
    <property type="entry name" value="Flavokinase"/>
    <property type="match status" value="1"/>
</dbReference>
<dbReference type="UniPathway" id="UPA00277">
    <property type="reaction ID" value="UER00407"/>
</dbReference>
<dbReference type="UniPathway" id="UPA00276">
    <property type="reaction ID" value="UER00406"/>
</dbReference>
<evidence type="ECO:0000256" key="3">
    <source>
        <dbReference type="ARBA" id="ARBA00005201"/>
    </source>
</evidence>
<comment type="similarity">
    <text evidence="15">Belongs to the ribF family.</text>
</comment>
<dbReference type="EC" id="2.7.7.2" evidence="15"/>
<evidence type="ECO:0000256" key="13">
    <source>
        <dbReference type="ARBA" id="ARBA00047880"/>
    </source>
</evidence>
<dbReference type="Proteomes" id="UP000255423">
    <property type="component" value="Unassembled WGS sequence"/>
</dbReference>
<dbReference type="SUPFAM" id="SSF82114">
    <property type="entry name" value="Riboflavin kinase-like"/>
    <property type="match status" value="1"/>
</dbReference>
<dbReference type="PANTHER" id="PTHR22749">
    <property type="entry name" value="RIBOFLAVIN KINASE/FMN ADENYLYLTRANSFERASE"/>
    <property type="match status" value="1"/>
</dbReference>
<dbReference type="CDD" id="cd02064">
    <property type="entry name" value="FAD_synthetase_N"/>
    <property type="match status" value="1"/>
</dbReference>
<keyword evidence="12" id="KW-0511">Multifunctional enzyme</keyword>
<dbReference type="Pfam" id="PF06574">
    <property type="entry name" value="FAD_syn"/>
    <property type="match status" value="1"/>
</dbReference>
<dbReference type="EMBL" id="UHJL01000005">
    <property type="protein sequence ID" value="SUQ25977.1"/>
    <property type="molecule type" value="Genomic_DNA"/>
</dbReference>
<organism evidence="17 18">
    <name type="scientific">Fibrobacter succinogenes</name>
    <name type="common">Bacteroides succinogenes</name>
    <dbReference type="NCBI Taxonomy" id="833"/>
    <lineage>
        <taxon>Bacteria</taxon>
        <taxon>Pseudomonadati</taxon>
        <taxon>Fibrobacterota</taxon>
        <taxon>Fibrobacteria</taxon>
        <taxon>Fibrobacterales</taxon>
        <taxon>Fibrobacteraceae</taxon>
        <taxon>Fibrobacter</taxon>
    </lineage>
</organism>
<comment type="pathway">
    <text evidence="3 15">Cofactor biosynthesis; FMN biosynthesis; FMN from riboflavin (ATP route): step 1/1.</text>
</comment>
<sequence>MKRAVTMGNFDGCHLGHQALFRTLKAVAEVNHLQPTVISFEPHSNYVLRGPGDPLLLTTTEEKREFVESLGIEFLVLPFTSELAKLPFDKFVRTELIEKREVVSMFFGHDHCFGAGGKGNYETITAAFPELSTQMLSMVLHKGERVSSSAVRNALLNGDVDRAQTYLGRPYRLSGTVVVGKRLGHTIGFPTANVQMEQYKFLPKGGVYVASARLSDGRIYRSVVNIGTQPTTPGTHNLAVEAYLLDFSEDIYGQHLALDLLAFLRPEKKFASIEDLVRQIGMDADTAKNYNGNHWAE</sequence>
<keyword evidence="4 15" id="KW-0285">Flavoprotein</keyword>
<dbReference type="Gene3D" id="3.40.50.620">
    <property type="entry name" value="HUPs"/>
    <property type="match status" value="1"/>
</dbReference>
<dbReference type="GO" id="GO:0009231">
    <property type="term" value="P:riboflavin biosynthetic process"/>
    <property type="evidence" value="ECO:0007669"/>
    <property type="project" value="InterPro"/>
</dbReference>
<keyword evidence="6 15" id="KW-0808">Transferase</keyword>
<proteinExistence type="inferred from homology"/>
<evidence type="ECO:0000256" key="2">
    <source>
        <dbReference type="ARBA" id="ARBA00004726"/>
    </source>
</evidence>
<dbReference type="RefSeq" id="WP_109573585.1">
    <property type="nucleotide sequence ID" value="NZ_UHJL01000005.1"/>
</dbReference>
<protein>
    <recommendedName>
        <fullName evidence="15">Riboflavin biosynthesis protein</fullName>
    </recommendedName>
    <domain>
        <recommendedName>
            <fullName evidence="15">Riboflavin kinase</fullName>
            <ecNumber evidence="15">2.7.1.26</ecNumber>
        </recommendedName>
        <alternativeName>
            <fullName evidence="15">Flavokinase</fullName>
        </alternativeName>
    </domain>
    <domain>
        <recommendedName>
            <fullName evidence="15">FMN adenylyltransferase</fullName>
            <ecNumber evidence="15">2.7.7.2</ecNumber>
        </recommendedName>
        <alternativeName>
            <fullName evidence="15">FAD pyrophosphorylase</fullName>
        </alternativeName>
        <alternativeName>
            <fullName evidence="15">FAD synthase</fullName>
        </alternativeName>
    </domain>
</protein>
<evidence type="ECO:0000256" key="9">
    <source>
        <dbReference type="ARBA" id="ARBA00022777"/>
    </source>
</evidence>
<reference evidence="17 18" key="1">
    <citation type="submission" date="2017-08" db="EMBL/GenBank/DDBJ databases">
        <authorList>
            <person name="de Groot N.N."/>
        </authorList>
    </citation>
    <scope>NUCLEOTIDE SEQUENCE [LARGE SCALE GENOMIC DNA]</scope>
    <source>
        <strain evidence="17 18">HM2</strain>
    </source>
</reference>
<evidence type="ECO:0000256" key="4">
    <source>
        <dbReference type="ARBA" id="ARBA00022630"/>
    </source>
</evidence>
<dbReference type="SMART" id="SM00904">
    <property type="entry name" value="Flavokinase"/>
    <property type="match status" value="1"/>
</dbReference>
<dbReference type="InterPro" id="IPR023465">
    <property type="entry name" value="Riboflavin_kinase_dom_sf"/>
</dbReference>
<evidence type="ECO:0000256" key="5">
    <source>
        <dbReference type="ARBA" id="ARBA00022643"/>
    </source>
</evidence>
<evidence type="ECO:0000313" key="17">
    <source>
        <dbReference type="EMBL" id="SUQ25977.1"/>
    </source>
</evidence>
<feature type="domain" description="Riboflavin kinase" evidence="16">
    <location>
        <begin position="166"/>
        <end position="292"/>
    </location>
</feature>
<dbReference type="GO" id="GO:0009398">
    <property type="term" value="P:FMN biosynthetic process"/>
    <property type="evidence" value="ECO:0007669"/>
    <property type="project" value="UniProtKB-UniRule"/>
</dbReference>
<keyword evidence="8 15" id="KW-0547">Nucleotide-binding</keyword>
<evidence type="ECO:0000256" key="10">
    <source>
        <dbReference type="ARBA" id="ARBA00022827"/>
    </source>
</evidence>
<accession>A0A380S7X9</accession>
<dbReference type="GO" id="GO:0005524">
    <property type="term" value="F:ATP binding"/>
    <property type="evidence" value="ECO:0007669"/>
    <property type="project" value="UniProtKB-UniRule"/>
</dbReference>
<dbReference type="GO" id="GO:0006747">
    <property type="term" value="P:FAD biosynthetic process"/>
    <property type="evidence" value="ECO:0007669"/>
    <property type="project" value="UniProtKB-UniRule"/>
</dbReference>
<keyword evidence="5 15" id="KW-0288">FMN</keyword>
<dbReference type="AlphaFoldDB" id="A0A380S7X9"/>
<keyword evidence="10 15" id="KW-0274">FAD</keyword>
<dbReference type="InterPro" id="IPR014729">
    <property type="entry name" value="Rossmann-like_a/b/a_fold"/>
</dbReference>
<comment type="pathway">
    <text evidence="2 15">Cofactor biosynthesis; FAD biosynthesis; FAD from FMN: step 1/1.</text>
</comment>
<name>A0A380S7X9_FIBSU</name>
<dbReference type="NCBIfam" id="TIGR00083">
    <property type="entry name" value="ribF"/>
    <property type="match status" value="1"/>
</dbReference>
<dbReference type="EC" id="2.7.1.26" evidence="15"/>
<comment type="catalytic activity">
    <reaction evidence="13 15">
        <text>riboflavin + ATP = FMN + ADP + H(+)</text>
        <dbReference type="Rhea" id="RHEA:14357"/>
        <dbReference type="ChEBI" id="CHEBI:15378"/>
        <dbReference type="ChEBI" id="CHEBI:30616"/>
        <dbReference type="ChEBI" id="CHEBI:57986"/>
        <dbReference type="ChEBI" id="CHEBI:58210"/>
        <dbReference type="ChEBI" id="CHEBI:456216"/>
        <dbReference type="EC" id="2.7.1.26"/>
    </reaction>
</comment>
<comment type="catalytic activity">
    <reaction evidence="14 15">
        <text>FMN + ATP + H(+) = FAD + diphosphate</text>
        <dbReference type="Rhea" id="RHEA:17237"/>
        <dbReference type="ChEBI" id="CHEBI:15378"/>
        <dbReference type="ChEBI" id="CHEBI:30616"/>
        <dbReference type="ChEBI" id="CHEBI:33019"/>
        <dbReference type="ChEBI" id="CHEBI:57692"/>
        <dbReference type="ChEBI" id="CHEBI:58210"/>
        <dbReference type="EC" id="2.7.7.2"/>
    </reaction>
</comment>
<keyword evidence="11 15" id="KW-0067">ATP-binding</keyword>
<dbReference type="InterPro" id="IPR002606">
    <property type="entry name" value="Riboflavin_kinase_bac"/>
</dbReference>
<evidence type="ECO:0000256" key="11">
    <source>
        <dbReference type="ARBA" id="ARBA00022840"/>
    </source>
</evidence>
<evidence type="ECO:0000313" key="18">
    <source>
        <dbReference type="Proteomes" id="UP000255423"/>
    </source>
</evidence>
<dbReference type="SUPFAM" id="SSF52374">
    <property type="entry name" value="Nucleotidylyl transferase"/>
    <property type="match status" value="1"/>
</dbReference>
<dbReference type="InterPro" id="IPR015865">
    <property type="entry name" value="Riboflavin_kinase_bac/euk"/>
</dbReference>
<dbReference type="Gene3D" id="2.40.30.30">
    <property type="entry name" value="Riboflavin kinase-like"/>
    <property type="match status" value="1"/>
</dbReference>
<evidence type="ECO:0000256" key="12">
    <source>
        <dbReference type="ARBA" id="ARBA00023268"/>
    </source>
</evidence>
<evidence type="ECO:0000256" key="1">
    <source>
        <dbReference type="ARBA" id="ARBA00002121"/>
    </source>
</evidence>
<evidence type="ECO:0000256" key="6">
    <source>
        <dbReference type="ARBA" id="ARBA00022679"/>
    </source>
</evidence>
<comment type="function">
    <text evidence="1">Catalyzes the phosphorylation of riboflavin to FMN followed by the adenylation of FMN to FAD.</text>
</comment>
<dbReference type="GO" id="GO:0003919">
    <property type="term" value="F:FMN adenylyltransferase activity"/>
    <property type="evidence" value="ECO:0007669"/>
    <property type="project" value="UniProtKB-UniRule"/>
</dbReference>
<dbReference type="PANTHER" id="PTHR22749:SF6">
    <property type="entry name" value="RIBOFLAVIN KINASE"/>
    <property type="match status" value="1"/>
</dbReference>
<keyword evidence="7 15" id="KW-0548">Nucleotidyltransferase</keyword>
<dbReference type="PIRSF" id="PIRSF004491">
    <property type="entry name" value="FAD_Synth"/>
    <property type="match status" value="1"/>
</dbReference>